<keyword evidence="3" id="KW-1185">Reference proteome</keyword>
<reference evidence="3" key="1">
    <citation type="submission" date="2017-08" db="EMBL/GenBank/DDBJ databases">
        <title>Draft genome sequence of Lactococcus sp. strain Rs-Y01, isolated from the gut of the lower termite Reticulitermes speratus.</title>
        <authorList>
            <person name="Ohkuma M."/>
            <person name="Yuki M."/>
        </authorList>
    </citation>
    <scope>NUCLEOTIDE SEQUENCE [LARGE SCALE GENOMIC DNA]</scope>
    <source>
        <strain evidence="3">Rs-Y01</strain>
    </source>
</reference>
<evidence type="ECO:0000313" key="2">
    <source>
        <dbReference type="EMBL" id="GAX47549.1"/>
    </source>
</evidence>
<accession>A0A224WZS8</accession>
<gene>
    <name evidence="2" type="ORF">RsY01_1149</name>
</gene>
<dbReference type="Pfam" id="PF00583">
    <property type="entry name" value="Acetyltransf_1"/>
    <property type="match status" value="1"/>
</dbReference>
<dbReference type="CDD" id="cd04301">
    <property type="entry name" value="NAT_SF"/>
    <property type="match status" value="1"/>
</dbReference>
<dbReference type="InterPro" id="IPR000182">
    <property type="entry name" value="GNAT_dom"/>
</dbReference>
<dbReference type="RefSeq" id="WP_094784679.1">
    <property type="nucleotide sequence ID" value="NZ_BEDT01000002.1"/>
</dbReference>
<dbReference type="AlphaFoldDB" id="A0A224WZS8"/>
<dbReference type="Proteomes" id="UP000218689">
    <property type="component" value="Unassembled WGS sequence"/>
</dbReference>
<organism evidence="2 3">
    <name type="scientific">Pseudolactococcus reticulitermitis</name>
    <dbReference type="NCBI Taxonomy" id="2025039"/>
    <lineage>
        <taxon>Bacteria</taxon>
        <taxon>Bacillati</taxon>
        <taxon>Bacillota</taxon>
        <taxon>Bacilli</taxon>
        <taxon>Lactobacillales</taxon>
        <taxon>Streptococcaceae</taxon>
        <taxon>Pseudolactococcus</taxon>
    </lineage>
</organism>
<protein>
    <recommendedName>
        <fullName evidence="1">N-acetyltransferase domain-containing protein</fullName>
    </recommendedName>
</protein>
<dbReference type="PROSITE" id="PS51186">
    <property type="entry name" value="GNAT"/>
    <property type="match status" value="1"/>
</dbReference>
<dbReference type="GO" id="GO:0016747">
    <property type="term" value="F:acyltransferase activity, transferring groups other than amino-acyl groups"/>
    <property type="evidence" value="ECO:0007669"/>
    <property type="project" value="InterPro"/>
</dbReference>
<dbReference type="OrthoDB" id="948250at2"/>
<dbReference type="SUPFAM" id="SSF55729">
    <property type="entry name" value="Acyl-CoA N-acyltransferases (Nat)"/>
    <property type="match status" value="1"/>
</dbReference>
<dbReference type="PANTHER" id="PTHR43415:SF3">
    <property type="entry name" value="GNAT-FAMILY ACETYLTRANSFERASE"/>
    <property type="match status" value="1"/>
</dbReference>
<sequence>MNNVIYRKLHTDEAQLFWNLMNDLDHETKFMMYEPGERTSTPSDIKAIEDLIQSASNNKNYLLVAEVNHQIIGYILALRGTPKRIQHTAYIVTGIKKDYQGKGVGKTCFTYLDNWAKENGIKRLELTVISTNVVAKRLYESKDFVVEGVKKKAMRIDGEYVDEFYMAKIF</sequence>
<name>A0A224WZS8_9LACT</name>
<evidence type="ECO:0000313" key="3">
    <source>
        <dbReference type="Proteomes" id="UP000218689"/>
    </source>
</evidence>
<feature type="domain" description="N-acetyltransferase" evidence="1">
    <location>
        <begin position="4"/>
        <end position="170"/>
    </location>
</feature>
<comment type="caution">
    <text evidence="2">The sequence shown here is derived from an EMBL/GenBank/DDBJ whole genome shotgun (WGS) entry which is preliminary data.</text>
</comment>
<dbReference type="PANTHER" id="PTHR43415">
    <property type="entry name" value="SPERMIDINE N(1)-ACETYLTRANSFERASE"/>
    <property type="match status" value="1"/>
</dbReference>
<dbReference type="InterPro" id="IPR016181">
    <property type="entry name" value="Acyl_CoA_acyltransferase"/>
</dbReference>
<dbReference type="EMBL" id="BEDT01000002">
    <property type="protein sequence ID" value="GAX47549.1"/>
    <property type="molecule type" value="Genomic_DNA"/>
</dbReference>
<evidence type="ECO:0000259" key="1">
    <source>
        <dbReference type="PROSITE" id="PS51186"/>
    </source>
</evidence>
<proteinExistence type="predicted"/>
<dbReference type="Gene3D" id="3.40.630.30">
    <property type="match status" value="1"/>
</dbReference>